<proteinExistence type="predicted"/>
<dbReference type="InterPro" id="IPR025875">
    <property type="entry name" value="Leu-rich_rpt_4"/>
</dbReference>
<dbReference type="STRING" id="5664.Q4QG11"/>
<dbReference type="eggNOG" id="ENOG502S3HM">
    <property type="taxonomic scope" value="Eukaryota"/>
</dbReference>
<gene>
    <name evidence="4" type="ORF">LMJF_13_1430</name>
</gene>
<dbReference type="InterPro" id="IPR040091">
    <property type="entry name" value="LRRC56"/>
</dbReference>
<protein>
    <recommendedName>
        <fullName evidence="6">Leucine-rich repeat protein</fullName>
    </recommendedName>
</protein>
<dbReference type="SMR" id="Q4QG11"/>
<feature type="compositionally biased region" description="Polar residues" evidence="3">
    <location>
        <begin position="455"/>
        <end position="466"/>
    </location>
</feature>
<keyword evidence="1" id="KW-0433">Leucine-rich repeat</keyword>
<dbReference type="InterPro" id="IPR032675">
    <property type="entry name" value="LRR_dom_sf"/>
</dbReference>
<evidence type="ECO:0000256" key="2">
    <source>
        <dbReference type="ARBA" id="ARBA00022737"/>
    </source>
</evidence>
<organism evidence="4 5">
    <name type="scientific">Leishmania major</name>
    <dbReference type="NCBI Taxonomy" id="5664"/>
    <lineage>
        <taxon>Eukaryota</taxon>
        <taxon>Discoba</taxon>
        <taxon>Euglenozoa</taxon>
        <taxon>Kinetoplastea</taxon>
        <taxon>Metakinetoplastina</taxon>
        <taxon>Trypanosomatida</taxon>
        <taxon>Trypanosomatidae</taxon>
        <taxon>Leishmaniinae</taxon>
        <taxon>Leishmania</taxon>
    </lineage>
</organism>
<feature type="region of interest" description="Disordered" evidence="3">
    <location>
        <begin position="553"/>
        <end position="587"/>
    </location>
</feature>
<evidence type="ECO:0000256" key="1">
    <source>
        <dbReference type="ARBA" id="ARBA00022614"/>
    </source>
</evidence>
<feature type="region of interest" description="Disordered" evidence="3">
    <location>
        <begin position="302"/>
        <end position="335"/>
    </location>
</feature>
<dbReference type="VEuPathDB" id="TriTrypDB:LmjF.13.1430"/>
<evidence type="ECO:0000313" key="5">
    <source>
        <dbReference type="Proteomes" id="UP000000542"/>
    </source>
</evidence>
<feature type="region of interest" description="Disordered" evidence="3">
    <location>
        <begin position="599"/>
        <end position="633"/>
    </location>
</feature>
<evidence type="ECO:0000313" key="4">
    <source>
        <dbReference type="EMBL" id="CAJ03143.1"/>
    </source>
</evidence>
<dbReference type="Pfam" id="PF12799">
    <property type="entry name" value="LRR_4"/>
    <property type="match status" value="1"/>
</dbReference>
<dbReference type="Proteomes" id="UP000000542">
    <property type="component" value="Chromosome 13"/>
</dbReference>
<keyword evidence="2" id="KW-0677">Repeat</keyword>
<dbReference type="VEuPathDB" id="TriTrypDB:LMJLV39_130018800"/>
<dbReference type="PROSITE" id="PS51450">
    <property type="entry name" value="LRR"/>
    <property type="match status" value="1"/>
</dbReference>
<dbReference type="VEuPathDB" id="TriTrypDB:LMJSD75_130018900"/>
<feature type="compositionally biased region" description="Basic and acidic residues" evidence="3">
    <location>
        <begin position="312"/>
        <end position="322"/>
    </location>
</feature>
<evidence type="ECO:0000256" key="3">
    <source>
        <dbReference type="SAM" id="MobiDB-lite"/>
    </source>
</evidence>
<evidence type="ECO:0008006" key="6">
    <source>
        <dbReference type="Google" id="ProtNLM"/>
    </source>
</evidence>
<feature type="compositionally biased region" description="Low complexity" evidence="3">
    <location>
        <begin position="563"/>
        <end position="575"/>
    </location>
</feature>
<feature type="region of interest" description="Disordered" evidence="3">
    <location>
        <begin position="38"/>
        <end position="62"/>
    </location>
</feature>
<dbReference type="EMBL" id="FR796409">
    <property type="protein sequence ID" value="CAJ03143.1"/>
    <property type="molecule type" value="Genomic_DNA"/>
</dbReference>
<feature type="region of interest" description="Disordered" evidence="3">
    <location>
        <begin position="417"/>
        <end position="468"/>
    </location>
</feature>
<dbReference type="AlphaFoldDB" id="Q4QG11"/>
<dbReference type="RefSeq" id="XP_001681887.1">
    <property type="nucleotide sequence ID" value="XM_001681835.1"/>
</dbReference>
<dbReference type="HOGENOM" id="CLU_432435_0_0_1"/>
<keyword evidence="5" id="KW-1185">Reference proteome</keyword>
<feature type="compositionally biased region" description="Low complexity" evidence="3">
    <location>
        <begin position="323"/>
        <end position="335"/>
    </location>
</feature>
<accession>Q4QG11</accession>
<dbReference type="OMA" id="VVHHNQL"/>
<dbReference type="InterPro" id="IPR001611">
    <property type="entry name" value="Leu-rich_rpt"/>
</dbReference>
<sequence length="633" mass="67462">MSVPDLTAEELAYYASLRLEDPDEAALATFLADLEQVHEDHPSDTGAAPSSTVASASGKRGALLTSSRVPACERLDSSDVEGVPPQRRVASVDRQQPSAYAATGLAIRQISAKLFPAPRSATTDSGTRYGVTQVLEKDNLVGGVAGIADAALQTRCVELPARQLTSIAPVQCFLNATHVYLQHNALADLEGVELLSQLQVLVVHHNQLTSLAPLQQLECLSYLDVSHNNVSSSVDVLLRDELPCPSLKSLNLSNNPCWSRCGEAVSDGDGGERHRAYVQQICTACPLLERLDDVVVDDGEEVMQHSDNSTESDVKDVAERRSASAAGAAPSQAGGITVRRVHNSVEAARAASSRACVHDIHTRSSLAPPGSLVSGEAELSARPPRSAQVNKARLLEEEQARLVHQLFLRRAVGTAPGSAKAVDTVSTSPLHSNRSSTGSGHFHPGDAATEAPTEQKANQPADSTGDVSALYSTRGDILHLYHSLQFTQEVSQARLQRDVAAHWDDVSRVLQTVQALQQDRRRRIQQRLQEQTSAYTDSLIMLEKESFTKDLDRYRNSDGSRRAAPAGIHAAASAPAAPPAVDTPNGITAVAHTSAAVDGNCASKASSTSTHPPEKPKGKTKKGPSVPKPPPRR</sequence>
<dbReference type="KEGG" id="lma:LMJF_13_1430"/>
<dbReference type="PANTHER" id="PTHR22708">
    <property type="entry name" value="LEUCINE-RICH REPEAT-CONTAINING PROTEIN 56"/>
    <property type="match status" value="1"/>
</dbReference>
<dbReference type="InParanoid" id="Q4QG11"/>
<dbReference type="VEuPathDB" id="TriTrypDB:LMJFC_130020700"/>
<dbReference type="SUPFAM" id="SSF52058">
    <property type="entry name" value="L domain-like"/>
    <property type="match status" value="1"/>
</dbReference>
<dbReference type="PANTHER" id="PTHR22708:SF2">
    <property type="entry name" value="LEUCINE-RICH REPEAT PROTEIN (LRRP)"/>
    <property type="match status" value="1"/>
</dbReference>
<reference evidence="4 5" key="2">
    <citation type="journal article" date="2011" name="Genome Res.">
        <title>Chromosome and gene copy number variation allow major structural change between species and strains of Leishmania.</title>
        <authorList>
            <person name="Rogers M.B."/>
            <person name="Hilley J.D."/>
            <person name="Dickens N.J."/>
            <person name="Wilkes J."/>
            <person name="Bates P.A."/>
            <person name="Depledge D.P."/>
            <person name="Harris D."/>
            <person name="Her Y."/>
            <person name="Herzyk P."/>
            <person name="Imamura H."/>
            <person name="Otto T.D."/>
            <person name="Sanders M."/>
            <person name="Seeger K."/>
            <person name="Dujardin J.C."/>
            <person name="Berriman M."/>
            <person name="Smith D.F."/>
            <person name="Hertz-Fowler C."/>
            <person name="Mottram J.C."/>
        </authorList>
    </citation>
    <scope>NUCLEOTIDE SEQUENCE [LARGE SCALE GENOMIC DNA]</scope>
    <source>
        <strain evidence="5">MHOM/IL/81/Friedlin</strain>
    </source>
</reference>
<dbReference type="Gene3D" id="3.80.10.10">
    <property type="entry name" value="Ribonuclease Inhibitor"/>
    <property type="match status" value="1"/>
</dbReference>
<reference evidence="4 5" key="1">
    <citation type="journal article" date="2005" name="Science">
        <title>The genome of the kinetoplastid parasite, Leishmania major.</title>
        <authorList>
            <person name="Ivens A.C."/>
            <person name="Peacock C.S."/>
            <person name="Worthey E.A."/>
            <person name="Murphy L."/>
            <person name="Aggarwal G."/>
            <person name="Berriman M."/>
            <person name="Sisk E."/>
            <person name="Rajandream M.A."/>
            <person name="Adlem E."/>
            <person name="Aert R."/>
            <person name="Anupama A."/>
            <person name="Apostolou Z."/>
            <person name="Attipoe P."/>
            <person name="Bason N."/>
            <person name="Bauser C."/>
            <person name="Beck A."/>
            <person name="Beverley S.M."/>
            <person name="Bianchettin G."/>
            <person name="Borzym K."/>
            <person name="Bothe G."/>
            <person name="Bruschi C.V."/>
            <person name="Collins M."/>
            <person name="Cadag E."/>
            <person name="Ciarloni L."/>
            <person name="Clayton C."/>
            <person name="Coulson R.M."/>
            <person name="Cronin A."/>
            <person name="Cruz A.K."/>
            <person name="Davies R.M."/>
            <person name="De Gaudenzi J."/>
            <person name="Dobson D.E."/>
            <person name="Duesterhoeft A."/>
            <person name="Fazelina G."/>
            <person name="Fosker N."/>
            <person name="Frasch A.C."/>
            <person name="Fraser A."/>
            <person name="Fuchs M."/>
            <person name="Gabel C."/>
            <person name="Goble A."/>
            <person name="Goffeau A."/>
            <person name="Harris D."/>
            <person name="Hertz-Fowler C."/>
            <person name="Hilbert H."/>
            <person name="Horn D."/>
            <person name="Huang Y."/>
            <person name="Klages S."/>
            <person name="Knights A."/>
            <person name="Kube M."/>
            <person name="Larke N."/>
            <person name="Litvin L."/>
            <person name="Lord A."/>
            <person name="Louie T."/>
            <person name="Marra M."/>
            <person name="Masuy D."/>
            <person name="Matthews K."/>
            <person name="Michaeli S."/>
            <person name="Mottram J.C."/>
            <person name="Muller-Auer S."/>
            <person name="Munden H."/>
            <person name="Nelson S."/>
            <person name="Norbertczak H."/>
            <person name="Oliver K."/>
            <person name="O'neil S."/>
            <person name="Pentony M."/>
            <person name="Pohl T.M."/>
            <person name="Price C."/>
            <person name="Purnelle B."/>
            <person name="Quail M.A."/>
            <person name="Rabbinowitsch E."/>
            <person name="Reinhardt R."/>
            <person name="Rieger M."/>
            <person name="Rinta J."/>
            <person name="Robben J."/>
            <person name="Robertson L."/>
            <person name="Ruiz J.C."/>
            <person name="Rutter S."/>
            <person name="Saunders D."/>
            <person name="Schafer M."/>
            <person name="Schein J."/>
            <person name="Schwartz D.C."/>
            <person name="Seeger K."/>
            <person name="Seyler A."/>
            <person name="Sharp S."/>
            <person name="Shin H."/>
            <person name="Sivam D."/>
            <person name="Squares R."/>
            <person name="Squares S."/>
            <person name="Tosato V."/>
            <person name="Vogt C."/>
            <person name="Volckaert G."/>
            <person name="Wambutt R."/>
            <person name="Warren T."/>
            <person name="Wedler H."/>
            <person name="Woodward J."/>
            <person name="Zhou S."/>
            <person name="Zimmermann W."/>
            <person name="Smith D.F."/>
            <person name="Blackwell J.M."/>
            <person name="Stuart K.D."/>
            <person name="Barrell B."/>
            <person name="Myler P.J."/>
        </authorList>
    </citation>
    <scope>NUCLEOTIDE SEQUENCE [LARGE SCALE GENOMIC DNA]</scope>
    <source>
        <strain evidence="5">MHOM/IL/81/Friedlin</strain>
    </source>
</reference>
<dbReference type="GeneID" id="5650172"/>
<feature type="compositionally biased region" description="Polar residues" evidence="3">
    <location>
        <begin position="424"/>
        <end position="439"/>
    </location>
</feature>
<feature type="region of interest" description="Disordered" evidence="3">
    <location>
        <begin position="362"/>
        <end position="385"/>
    </location>
</feature>
<name>Q4QG11_LEIMA</name>